<proteinExistence type="predicted"/>
<feature type="non-terminal residue" evidence="2">
    <location>
        <position position="1"/>
    </location>
</feature>
<organism evidence="2">
    <name type="scientific">marine sediment metagenome</name>
    <dbReference type="NCBI Taxonomy" id="412755"/>
    <lineage>
        <taxon>unclassified sequences</taxon>
        <taxon>metagenomes</taxon>
        <taxon>ecological metagenomes</taxon>
    </lineage>
</organism>
<feature type="non-terminal residue" evidence="2">
    <location>
        <position position="257"/>
    </location>
</feature>
<dbReference type="AlphaFoldDB" id="X0VLS6"/>
<evidence type="ECO:0000256" key="1">
    <source>
        <dbReference type="SAM" id="MobiDB-lite"/>
    </source>
</evidence>
<reference evidence="2" key="1">
    <citation type="journal article" date="2014" name="Front. Microbiol.">
        <title>High frequency of phylogenetically diverse reductive dehalogenase-homologous genes in deep subseafloor sedimentary metagenomes.</title>
        <authorList>
            <person name="Kawai M."/>
            <person name="Futagami T."/>
            <person name="Toyoda A."/>
            <person name="Takaki Y."/>
            <person name="Nishi S."/>
            <person name="Hori S."/>
            <person name="Arai W."/>
            <person name="Tsubouchi T."/>
            <person name="Morono Y."/>
            <person name="Uchiyama I."/>
            <person name="Ito T."/>
            <person name="Fujiyama A."/>
            <person name="Inagaki F."/>
            <person name="Takami H."/>
        </authorList>
    </citation>
    <scope>NUCLEOTIDE SEQUENCE</scope>
    <source>
        <strain evidence="2">Expedition CK06-06</strain>
    </source>
</reference>
<feature type="compositionally biased region" description="Polar residues" evidence="1">
    <location>
        <begin position="216"/>
        <end position="229"/>
    </location>
</feature>
<feature type="region of interest" description="Disordered" evidence="1">
    <location>
        <begin position="209"/>
        <end position="229"/>
    </location>
</feature>
<dbReference type="EMBL" id="BARS01036821">
    <property type="protein sequence ID" value="GAG19299.1"/>
    <property type="molecule type" value="Genomic_DNA"/>
</dbReference>
<sequence length="257" mass="28237">ATIDYSVNVAEKEDNTADAATPPGSIESKVSKLEYPSSTLKQNRTYQVGVVLSDRFGRQSTVILSSQDSTVQSGGNNFGGSTTFTAYLDETVDKVTFPGNALRVLFNQPIGPDSPNTSTGWPGIYNDDTTDKNYNPLGWYSYKIVVKQQEQEYYNVYLPGVLAAYPDDKELEIGKTSHTVLINDNINKVPRDLVEVGPTQKQFRSSVDLNGRVENQDSSPTSQNSKFTNKQFYPTKAGDVVSTIASDDDLFNGENTL</sequence>
<name>X0VLS6_9ZZZZ</name>
<protein>
    <submittedName>
        <fullName evidence="2">Uncharacterized protein</fullName>
    </submittedName>
</protein>
<gene>
    <name evidence="2" type="ORF">S01H1_56540</name>
</gene>
<comment type="caution">
    <text evidence="2">The sequence shown here is derived from an EMBL/GenBank/DDBJ whole genome shotgun (WGS) entry which is preliminary data.</text>
</comment>
<evidence type="ECO:0000313" key="2">
    <source>
        <dbReference type="EMBL" id="GAG19299.1"/>
    </source>
</evidence>
<accession>X0VLS6</accession>